<dbReference type="InterPro" id="IPR052100">
    <property type="entry name" value="SV-ATPase_mito-regulator"/>
</dbReference>
<dbReference type="InterPro" id="IPR011032">
    <property type="entry name" value="GroES-like_sf"/>
</dbReference>
<dbReference type="EMBL" id="DS985241">
    <property type="protein sequence ID" value="EDV29918.1"/>
    <property type="molecule type" value="Genomic_DNA"/>
</dbReference>
<dbReference type="Pfam" id="PF13602">
    <property type="entry name" value="ADH_zinc_N_2"/>
    <property type="match status" value="1"/>
</dbReference>
<dbReference type="STRING" id="10228.B3RKM5"/>
<dbReference type="Pfam" id="PF08240">
    <property type="entry name" value="ADH_N"/>
    <property type="match status" value="1"/>
</dbReference>
<feature type="non-terminal residue" evidence="4">
    <location>
        <position position="1"/>
    </location>
</feature>
<dbReference type="InterPro" id="IPR020843">
    <property type="entry name" value="ER"/>
</dbReference>
<feature type="region of interest" description="Disordered" evidence="2">
    <location>
        <begin position="371"/>
        <end position="414"/>
    </location>
</feature>
<reference evidence="4 5" key="1">
    <citation type="journal article" date="2008" name="Nature">
        <title>The Trichoplax genome and the nature of placozoans.</title>
        <authorList>
            <person name="Srivastava M."/>
            <person name="Begovic E."/>
            <person name="Chapman J."/>
            <person name="Putnam N.H."/>
            <person name="Hellsten U."/>
            <person name="Kawashima T."/>
            <person name="Kuo A."/>
            <person name="Mitros T."/>
            <person name="Salamov A."/>
            <person name="Carpenter M.L."/>
            <person name="Signorovitch A.Y."/>
            <person name="Moreno M.A."/>
            <person name="Kamm K."/>
            <person name="Grimwood J."/>
            <person name="Schmutz J."/>
            <person name="Shapiro H."/>
            <person name="Grigoriev I.V."/>
            <person name="Buss L.W."/>
            <person name="Schierwater B."/>
            <person name="Dellaporta S.L."/>
            <person name="Rokhsar D.S."/>
        </authorList>
    </citation>
    <scope>NUCLEOTIDE SEQUENCE [LARGE SCALE GENOMIC DNA]</scope>
    <source>
        <strain evidence="4 5">Grell-BS-1999</strain>
    </source>
</reference>
<feature type="compositionally biased region" description="Basic and acidic residues" evidence="2">
    <location>
        <begin position="378"/>
        <end position="399"/>
    </location>
</feature>
<dbReference type="HOGENOM" id="CLU_026673_3_1_1"/>
<evidence type="ECO:0000256" key="1">
    <source>
        <dbReference type="ARBA" id="ARBA00023002"/>
    </source>
</evidence>
<keyword evidence="1" id="KW-0560">Oxidoreductase</keyword>
<dbReference type="InterPro" id="IPR036291">
    <property type="entry name" value="NAD(P)-bd_dom_sf"/>
</dbReference>
<evidence type="ECO:0000259" key="3">
    <source>
        <dbReference type="SMART" id="SM00829"/>
    </source>
</evidence>
<dbReference type="AlphaFoldDB" id="B3RKM5"/>
<evidence type="ECO:0000313" key="5">
    <source>
        <dbReference type="Proteomes" id="UP000009022"/>
    </source>
</evidence>
<evidence type="ECO:0000256" key="2">
    <source>
        <dbReference type="SAM" id="MobiDB-lite"/>
    </source>
</evidence>
<dbReference type="Proteomes" id="UP000009022">
    <property type="component" value="Unassembled WGS sequence"/>
</dbReference>
<gene>
    <name evidence="4" type="ORF">TRIADDRAFT_18790</name>
</gene>
<keyword evidence="5" id="KW-1185">Reference proteome</keyword>
<proteinExistence type="predicted"/>
<dbReference type="SMART" id="SM00829">
    <property type="entry name" value="PKS_ER"/>
    <property type="match status" value="1"/>
</dbReference>
<feature type="domain" description="Enoyl reductase (ER)" evidence="3">
    <location>
        <begin position="21"/>
        <end position="351"/>
    </location>
</feature>
<dbReference type="KEGG" id="tad:TRIADDRAFT_18790"/>
<dbReference type="InParanoid" id="B3RKM5"/>
<dbReference type="OrthoDB" id="203908at2759"/>
<dbReference type="PANTHER" id="PTHR44054:SF1">
    <property type="entry name" value="SYNAPTIC VESICLE MEMBRANE PROTEIN VAT-1 HOMOLOG"/>
    <property type="match status" value="1"/>
</dbReference>
<accession>B3RKM5</accession>
<dbReference type="Gene3D" id="3.40.50.720">
    <property type="entry name" value="NAD(P)-binding Rossmann-like Domain"/>
    <property type="match status" value="1"/>
</dbReference>
<feature type="compositionally biased region" description="Polar residues" evidence="2">
    <location>
        <begin position="401"/>
        <end position="414"/>
    </location>
</feature>
<dbReference type="SUPFAM" id="SSF50129">
    <property type="entry name" value="GroES-like"/>
    <property type="match status" value="1"/>
</dbReference>
<sequence length="434" mass="48628">EMAEAFPSKRTNKRLVLTGYGGINKIKLQRKELSNVKNGHVLIKVEACSINNHDILARQGLNLSMTIRPPCVLGMEVAGTIDECGQGVSSFEVGDRVIGIAWSGGWSEYVSVALGWVFSMPNGMTFEEAAAIPISYLTAYFLLFEYGGLKEGKSILCHQAFDDVGLAVGQLCKTVPHVTLYGTCPHSWQSITRKHGYDYLVDSKSRDYVTDIRQFAPNGVDIVLDPYRGVDNRKNYFLTKRLGKHIMYGGANLRSAESRTWFGAARQWWNTFHQDLSTLIADCKMIGGVVLTHLVQDASGINWVRTAMHDILKLYSEGVVRPRIDAMYPLEEFNIAMERIHSQRFIGKVILLPTRMPGRIEIIDPDLQQKEIPSSKFQQEDTRTSKEEELVRAKSREQSDESSGSDTKEICQTPTLSKVEGLFSGHETIVLDDN</sequence>
<protein>
    <recommendedName>
        <fullName evidence="3">Enoyl reductase (ER) domain-containing protein</fullName>
    </recommendedName>
</protein>
<dbReference type="Gene3D" id="3.90.180.10">
    <property type="entry name" value="Medium-chain alcohol dehydrogenases, catalytic domain"/>
    <property type="match status" value="1"/>
</dbReference>
<dbReference type="PhylomeDB" id="B3RKM5"/>
<dbReference type="PANTHER" id="PTHR44054">
    <property type="entry name" value="SYNAPTIC VESICLE MEMBRANE PROTEIN VAT-1 HOMOLOG-LIKE"/>
    <property type="match status" value="1"/>
</dbReference>
<dbReference type="GO" id="GO:0016491">
    <property type="term" value="F:oxidoreductase activity"/>
    <property type="evidence" value="ECO:0007669"/>
    <property type="project" value="UniProtKB-KW"/>
</dbReference>
<dbReference type="GeneID" id="6749608"/>
<evidence type="ECO:0000313" key="4">
    <source>
        <dbReference type="EMBL" id="EDV29918.1"/>
    </source>
</evidence>
<dbReference type="RefSeq" id="XP_002109120.1">
    <property type="nucleotide sequence ID" value="XM_002109084.1"/>
</dbReference>
<dbReference type="eggNOG" id="KOG1198">
    <property type="taxonomic scope" value="Eukaryota"/>
</dbReference>
<dbReference type="OMA" id="HDRANIG"/>
<dbReference type="SUPFAM" id="SSF51735">
    <property type="entry name" value="NAD(P)-binding Rossmann-fold domains"/>
    <property type="match status" value="1"/>
</dbReference>
<dbReference type="CDD" id="cd08275">
    <property type="entry name" value="MDR3"/>
    <property type="match status" value="1"/>
</dbReference>
<name>B3RKM5_TRIAD</name>
<dbReference type="InterPro" id="IPR013154">
    <property type="entry name" value="ADH-like_N"/>
</dbReference>
<dbReference type="CTD" id="6749608"/>
<organism evidence="4 5">
    <name type="scientific">Trichoplax adhaerens</name>
    <name type="common">Trichoplax reptans</name>
    <dbReference type="NCBI Taxonomy" id="10228"/>
    <lineage>
        <taxon>Eukaryota</taxon>
        <taxon>Metazoa</taxon>
        <taxon>Placozoa</taxon>
        <taxon>Uniplacotomia</taxon>
        <taxon>Trichoplacea</taxon>
        <taxon>Trichoplacidae</taxon>
        <taxon>Trichoplax</taxon>
    </lineage>
</organism>